<keyword evidence="4" id="KW-1185">Reference proteome</keyword>
<evidence type="ECO:0000259" key="2">
    <source>
        <dbReference type="Pfam" id="PF04909"/>
    </source>
</evidence>
<dbReference type="SUPFAM" id="SSF51556">
    <property type="entry name" value="Metallo-dependent hydrolases"/>
    <property type="match status" value="1"/>
</dbReference>
<name>A0ABX0DN21_9ACTN</name>
<comment type="caution">
    <text evidence="3">The sequence shown here is derived from an EMBL/GenBank/DDBJ whole genome shotgun (WGS) entry which is preliminary data.</text>
</comment>
<dbReference type="InterPro" id="IPR032465">
    <property type="entry name" value="ACMSD"/>
</dbReference>
<dbReference type="InterPro" id="IPR006680">
    <property type="entry name" value="Amidohydro-rel"/>
</dbReference>
<proteinExistence type="predicted"/>
<dbReference type="Gene3D" id="3.20.20.140">
    <property type="entry name" value="Metal-dependent hydrolases"/>
    <property type="match status" value="1"/>
</dbReference>
<dbReference type="InterPro" id="IPR032466">
    <property type="entry name" value="Metal_Hydrolase"/>
</dbReference>
<reference evidence="3 4" key="1">
    <citation type="submission" date="2020-02" db="EMBL/GenBank/DDBJ databases">
        <title>Whole-genome analyses of novel actinobacteria.</title>
        <authorList>
            <person name="Sahin N."/>
            <person name="Tokatli A."/>
        </authorList>
    </citation>
    <scope>NUCLEOTIDE SEQUENCE [LARGE SCALE GENOMIC DNA]</scope>
    <source>
        <strain evidence="3 4">YC419</strain>
    </source>
</reference>
<protein>
    <submittedName>
        <fullName evidence="3">Amidohydrolase</fullName>
    </submittedName>
</protein>
<dbReference type="EMBL" id="JAAKZX010000005">
    <property type="protein sequence ID" value="NGO41119.1"/>
    <property type="molecule type" value="Genomic_DNA"/>
</dbReference>
<evidence type="ECO:0000313" key="4">
    <source>
        <dbReference type="Proteomes" id="UP001518140"/>
    </source>
</evidence>
<keyword evidence="1" id="KW-0456">Lyase</keyword>
<dbReference type="PANTHER" id="PTHR21240">
    <property type="entry name" value="2-AMINO-3-CARBOXYLMUCONATE-6-SEMIALDEHYDE DECARBOXYLASE"/>
    <property type="match status" value="1"/>
</dbReference>
<evidence type="ECO:0000256" key="1">
    <source>
        <dbReference type="ARBA" id="ARBA00023239"/>
    </source>
</evidence>
<dbReference type="Pfam" id="PF04909">
    <property type="entry name" value="Amidohydro_2"/>
    <property type="match status" value="1"/>
</dbReference>
<dbReference type="Proteomes" id="UP001518140">
    <property type="component" value="Unassembled WGS sequence"/>
</dbReference>
<organism evidence="3 4">
    <name type="scientific">Streptomyces ureilyticus</name>
    <dbReference type="NCBI Taxonomy" id="1775131"/>
    <lineage>
        <taxon>Bacteria</taxon>
        <taxon>Bacillati</taxon>
        <taxon>Actinomycetota</taxon>
        <taxon>Actinomycetes</taxon>
        <taxon>Kitasatosporales</taxon>
        <taxon>Streptomycetaceae</taxon>
        <taxon>Streptomyces</taxon>
    </lineage>
</organism>
<feature type="domain" description="Amidohydrolase-related" evidence="2">
    <location>
        <begin position="10"/>
        <end position="340"/>
    </location>
</feature>
<gene>
    <name evidence="3" type="ORF">G6048_02720</name>
</gene>
<dbReference type="RefSeq" id="WP_165337775.1">
    <property type="nucleotide sequence ID" value="NZ_JAAKZX010000005.1"/>
</dbReference>
<accession>A0ABX0DN21</accession>
<dbReference type="PANTHER" id="PTHR21240:SF28">
    <property type="entry name" value="ISO-OROTATE DECARBOXYLASE (EUROFUNG)"/>
    <property type="match status" value="1"/>
</dbReference>
<sequence>MTRPPSTPTIDVHAHLLLPEVEETVVSHNGLAAARALDARRNGPAALAVNGPMVGARVPRLTDVAARLAAMDAAGVDMQLVSPSPSHYHYWAEPQLAERVCRLANEGTAAHCAKAPDRLHGLGLIPLQHPHLASALLDHALDEGLKGVEISSHAPGPGGTRAVELSDPRLAPFWTRAEETGALVFLHPFGCTLDERLDQWYLSNTVGQPTENAVALSHLIFSGVLDRHPGLKLIAAHGGGYLPTHIGRSDHAWRARPDARDCAHPPSSYLKRLYFDSLVHDPYVLRELIRAAGPDRVLLGSDFPFDMGTEDPLGALRAADLPDADFHAIRGTNAAALLNLA</sequence>
<evidence type="ECO:0000313" key="3">
    <source>
        <dbReference type="EMBL" id="NGO41119.1"/>
    </source>
</evidence>